<reference evidence="1 2" key="1">
    <citation type="submission" date="2021-06" db="EMBL/GenBank/DDBJ databases">
        <title>Caerostris darwini draft genome.</title>
        <authorList>
            <person name="Kono N."/>
            <person name="Arakawa K."/>
        </authorList>
    </citation>
    <scope>NUCLEOTIDE SEQUENCE [LARGE SCALE GENOMIC DNA]</scope>
</reference>
<protein>
    <submittedName>
        <fullName evidence="1">Uncharacterized protein</fullName>
    </submittedName>
</protein>
<evidence type="ECO:0000313" key="2">
    <source>
        <dbReference type="Proteomes" id="UP001054837"/>
    </source>
</evidence>
<gene>
    <name evidence="1" type="ORF">CDAR_246511</name>
</gene>
<name>A0AAV4TC64_9ARAC</name>
<organism evidence="1 2">
    <name type="scientific">Caerostris darwini</name>
    <dbReference type="NCBI Taxonomy" id="1538125"/>
    <lineage>
        <taxon>Eukaryota</taxon>
        <taxon>Metazoa</taxon>
        <taxon>Ecdysozoa</taxon>
        <taxon>Arthropoda</taxon>
        <taxon>Chelicerata</taxon>
        <taxon>Arachnida</taxon>
        <taxon>Araneae</taxon>
        <taxon>Araneomorphae</taxon>
        <taxon>Entelegynae</taxon>
        <taxon>Araneoidea</taxon>
        <taxon>Araneidae</taxon>
        <taxon>Caerostris</taxon>
    </lineage>
</organism>
<dbReference type="Proteomes" id="UP001054837">
    <property type="component" value="Unassembled WGS sequence"/>
</dbReference>
<comment type="caution">
    <text evidence="1">The sequence shown here is derived from an EMBL/GenBank/DDBJ whole genome shotgun (WGS) entry which is preliminary data.</text>
</comment>
<dbReference type="EMBL" id="BPLQ01009263">
    <property type="protein sequence ID" value="GIY42811.1"/>
    <property type="molecule type" value="Genomic_DNA"/>
</dbReference>
<proteinExistence type="predicted"/>
<sequence length="142" mass="16686">MLRFSTCTIHFAPMIHLIQLHHKFEQTIRKRHLNTSITFCFELCFLAYTFTRLIRAVRAWELVVQSLLLGYSLNSTGLRNSMNYPPGQNGFHVRISKEDKFIEKSNKWMDMDEKEVLFLRNKIQKALVSSRILTNTYVCALA</sequence>
<accession>A0AAV4TC64</accession>
<keyword evidence="2" id="KW-1185">Reference proteome</keyword>
<evidence type="ECO:0000313" key="1">
    <source>
        <dbReference type="EMBL" id="GIY42811.1"/>
    </source>
</evidence>
<dbReference type="AlphaFoldDB" id="A0AAV4TC64"/>